<gene>
    <name evidence="1" type="ORF">RJ40_05615</name>
</gene>
<dbReference type="EMBL" id="CP036172">
    <property type="protein sequence ID" value="QSZ67007.1"/>
    <property type="molecule type" value="Genomic_DNA"/>
</dbReference>
<sequence length="167" mass="17624">MADFVLSTTNKTSVRKLTAPIADAAAFNGVIENVLTNNPWGCTPWEGAGESHAAVEKAAETYTARIVYEDEFGGVIGNASARAPTLAGFNAAKTELLGNTDLETAVGGSAVADPDRESYACRLRCHAANGEVYFVVFTRTSVRISSYEDDAIRDAIETWADGVAALA</sequence>
<keyword evidence="2" id="KW-1185">Reference proteome</keyword>
<dbReference type="KEGG" id="maqe:RJ40_05615"/>
<evidence type="ECO:0000313" key="1">
    <source>
        <dbReference type="EMBL" id="QSZ67007.1"/>
    </source>
</evidence>
<accession>A0A8A3S404</accession>
<dbReference type="GeneID" id="76423818"/>
<evidence type="ECO:0000313" key="2">
    <source>
        <dbReference type="Proteomes" id="UP001042704"/>
    </source>
</evidence>
<protein>
    <submittedName>
        <fullName evidence="1">Uncharacterized protein</fullName>
    </submittedName>
</protein>
<dbReference type="Proteomes" id="UP001042704">
    <property type="component" value="Chromosome"/>
</dbReference>
<reference evidence="1" key="1">
    <citation type="journal article" date="2001" name="Int. J. Syst. Evol. Microbiol.">
        <title>Methanofollis aquaemaris sp. nov., a methanogen isolated from an aquaculture fish pond.</title>
        <authorList>
            <person name="Lai M.C."/>
            <person name="Chen S.C."/>
        </authorList>
    </citation>
    <scope>NUCLEOTIDE SEQUENCE</scope>
    <source>
        <strain evidence="1">N2F9704</strain>
    </source>
</reference>
<dbReference type="RefSeq" id="WP_265582379.1">
    <property type="nucleotide sequence ID" value="NZ_CP036172.1"/>
</dbReference>
<organism evidence="1 2">
    <name type="scientific">Methanofollis aquaemaris</name>
    <dbReference type="NCBI Taxonomy" id="126734"/>
    <lineage>
        <taxon>Archaea</taxon>
        <taxon>Methanobacteriati</taxon>
        <taxon>Methanobacteriota</taxon>
        <taxon>Stenosarchaea group</taxon>
        <taxon>Methanomicrobia</taxon>
        <taxon>Methanomicrobiales</taxon>
        <taxon>Methanomicrobiaceae</taxon>
        <taxon>Methanofollis</taxon>
    </lineage>
</organism>
<proteinExistence type="predicted"/>
<dbReference type="AlphaFoldDB" id="A0A8A3S404"/>
<reference evidence="1" key="2">
    <citation type="submission" date="2019-02" db="EMBL/GenBank/DDBJ databases">
        <authorList>
            <person name="Chen S.-C."/>
            <person name="Chien H.-H."/>
            <person name="Lai M.-C."/>
        </authorList>
    </citation>
    <scope>NUCLEOTIDE SEQUENCE</scope>
    <source>
        <strain evidence="1">N2F9704</strain>
    </source>
</reference>
<name>A0A8A3S404_9EURY</name>